<keyword evidence="2" id="KW-0732">Signal</keyword>
<feature type="chain" id="PRO_5003871702" description="Chitin-binding type-4 domain-containing protein" evidence="2">
    <location>
        <begin position="24"/>
        <end position="331"/>
    </location>
</feature>
<feature type="compositionally biased region" description="Basic residues" evidence="1">
    <location>
        <begin position="319"/>
        <end position="331"/>
    </location>
</feature>
<reference evidence="4" key="1">
    <citation type="journal article" date="2010" name="Genome Biol.">
        <title>Genome sequence of the necrotrophic plant pathogen Pythium ultimum reveals original pathogenicity mechanisms and effector repertoire.</title>
        <authorList>
            <person name="Levesque C.A."/>
            <person name="Brouwer H."/>
            <person name="Cano L."/>
            <person name="Hamilton J.P."/>
            <person name="Holt C."/>
            <person name="Huitema E."/>
            <person name="Raffaele S."/>
            <person name="Robideau G.P."/>
            <person name="Thines M."/>
            <person name="Win J."/>
            <person name="Zerillo M.M."/>
            <person name="Beakes G.W."/>
            <person name="Boore J.L."/>
            <person name="Busam D."/>
            <person name="Dumas B."/>
            <person name="Ferriera S."/>
            <person name="Fuerstenberg S.I."/>
            <person name="Gachon C.M."/>
            <person name="Gaulin E."/>
            <person name="Govers F."/>
            <person name="Grenville-Briggs L."/>
            <person name="Horner N."/>
            <person name="Hostetler J."/>
            <person name="Jiang R.H."/>
            <person name="Johnson J."/>
            <person name="Krajaejun T."/>
            <person name="Lin H."/>
            <person name="Meijer H.J."/>
            <person name="Moore B."/>
            <person name="Morris P."/>
            <person name="Phuntmart V."/>
            <person name="Puiu D."/>
            <person name="Shetty J."/>
            <person name="Stajich J.E."/>
            <person name="Tripathy S."/>
            <person name="Wawra S."/>
            <person name="van West P."/>
            <person name="Whitty B.R."/>
            <person name="Coutinho P.M."/>
            <person name="Henrissat B."/>
            <person name="Martin F."/>
            <person name="Thomas P.D."/>
            <person name="Tyler B.M."/>
            <person name="De Vries R.P."/>
            <person name="Kamoun S."/>
            <person name="Yandell M."/>
            <person name="Tisserat N."/>
            <person name="Buell C.R."/>
        </authorList>
    </citation>
    <scope>NUCLEOTIDE SEQUENCE</scope>
    <source>
        <strain evidence="4">DAOM:BR144</strain>
    </source>
</reference>
<dbReference type="VEuPathDB" id="FungiDB:PYU1_G001518"/>
<proteinExistence type="predicted"/>
<feature type="compositionally biased region" description="Low complexity" evidence="1">
    <location>
        <begin position="297"/>
        <end position="316"/>
    </location>
</feature>
<name>K3W977_GLOUD</name>
<dbReference type="STRING" id="431595.K3W977"/>
<sequence>MVSAAFFSAVAVAVASMAASVNAHGFLVDPPPDFLPGIDITAYTSTIIGTSLYPDGIFNTYPEGNVNSFVAHFKNDTRYKNIRDMIVKEQKVISGASEDCGYTDITKSKHKINGSSVYWGRNDAANREGFVDSHEGPCEVWCDDNMVQTNMNCVRAYPNKPGHAAEVPIDVAKCAGAKKLTFYWIAMHGNEWQVYTDCVALASGSGSDSASSASNSSKTPASTTAAPAASTPAPDTTAPVDADADEEETPAPAASSADDEYPDETASSSAADSASAGDDAVETPAPAADDEYPEEIPAPTTATPATTTSAPTPSATKKCTAKSARKLMRGN</sequence>
<accession>K3W977</accession>
<keyword evidence="4" id="KW-1185">Reference proteome</keyword>
<dbReference type="HOGENOM" id="CLU_046500_0_2_1"/>
<dbReference type="Proteomes" id="UP000019132">
    <property type="component" value="Unassembled WGS sequence"/>
</dbReference>
<dbReference type="AlphaFoldDB" id="K3W977"/>
<dbReference type="InParanoid" id="K3W977"/>
<evidence type="ECO:0000313" key="4">
    <source>
        <dbReference type="Proteomes" id="UP000019132"/>
    </source>
</evidence>
<reference evidence="3" key="3">
    <citation type="submission" date="2015-02" db="UniProtKB">
        <authorList>
            <consortium name="EnsemblProtists"/>
        </authorList>
    </citation>
    <scope>IDENTIFICATION</scope>
    <source>
        <strain evidence="3">DAOM BR144</strain>
    </source>
</reference>
<organism evidence="3 4">
    <name type="scientific">Globisporangium ultimum (strain ATCC 200006 / CBS 805.95 / DAOM BR144)</name>
    <name type="common">Pythium ultimum</name>
    <dbReference type="NCBI Taxonomy" id="431595"/>
    <lineage>
        <taxon>Eukaryota</taxon>
        <taxon>Sar</taxon>
        <taxon>Stramenopiles</taxon>
        <taxon>Oomycota</taxon>
        <taxon>Peronosporomycetes</taxon>
        <taxon>Pythiales</taxon>
        <taxon>Pythiaceae</taxon>
        <taxon>Globisporangium</taxon>
    </lineage>
</organism>
<evidence type="ECO:0000256" key="1">
    <source>
        <dbReference type="SAM" id="MobiDB-lite"/>
    </source>
</evidence>
<feature type="signal peptide" evidence="2">
    <location>
        <begin position="1"/>
        <end position="23"/>
    </location>
</feature>
<evidence type="ECO:0008006" key="5">
    <source>
        <dbReference type="Google" id="ProtNLM"/>
    </source>
</evidence>
<feature type="region of interest" description="Disordered" evidence="1">
    <location>
        <begin position="206"/>
        <end position="331"/>
    </location>
</feature>
<evidence type="ECO:0000256" key="2">
    <source>
        <dbReference type="SAM" id="SignalP"/>
    </source>
</evidence>
<protein>
    <recommendedName>
        <fullName evidence="5">Chitin-binding type-4 domain-containing protein</fullName>
    </recommendedName>
</protein>
<dbReference type="EMBL" id="GL376626">
    <property type="status" value="NOT_ANNOTATED_CDS"/>
    <property type="molecule type" value="Genomic_DNA"/>
</dbReference>
<feature type="compositionally biased region" description="Low complexity" evidence="1">
    <location>
        <begin position="206"/>
        <end position="241"/>
    </location>
</feature>
<reference evidence="4" key="2">
    <citation type="submission" date="2010-04" db="EMBL/GenBank/DDBJ databases">
        <authorList>
            <person name="Buell R."/>
            <person name="Hamilton J."/>
            <person name="Hostetler J."/>
        </authorList>
    </citation>
    <scope>NUCLEOTIDE SEQUENCE [LARGE SCALE GENOMIC DNA]</scope>
    <source>
        <strain evidence="4">DAOM:BR144</strain>
    </source>
</reference>
<feature type="compositionally biased region" description="Low complexity" evidence="1">
    <location>
        <begin position="266"/>
        <end position="278"/>
    </location>
</feature>
<dbReference type="EnsemblProtists" id="PYU1_T001518">
    <property type="protein sequence ID" value="PYU1_T001518"/>
    <property type="gene ID" value="PYU1_G001518"/>
</dbReference>
<dbReference type="eggNOG" id="ENOG502SM1N">
    <property type="taxonomic scope" value="Eukaryota"/>
</dbReference>
<evidence type="ECO:0000313" key="3">
    <source>
        <dbReference type="EnsemblProtists" id="PYU1_T001518"/>
    </source>
</evidence>